<evidence type="ECO:0000256" key="8">
    <source>
        <dbReference type="ARBA" id="ARBA00031615"/>
    </source>
</evidence>
<dbReference type="InterPro" id="IPR036388">
    <property type="entry name" value="WH-like_DNA-bd_sf"/>
</dbReference>
<dbReference type="PRINTS" id="PR00315">
    <property type="entry name" value="ELONGATNFCT"/>
</dbReference>
<keyword evidence="10" id="KW-0251">Elongation factor</keyword>
<dbReference type="Pfam" id="PF00009">
    <property type="entry name" value="GTP_EFTU"/>
    <property type="match status" value="1"/>
</dbReference>
<comment type="function">
    <text evidence="7">Translation factor necessary for the incorporation of selenocysteine into proteins. It probably replaces EF-Tu for the insertion of selenocysteine directed by the UGA codon. SelB binds GTP and GDP.</text>
</comment>
<dbReference type="GO" id="GO:0005525">
    <property type="term" value="F:GTP binding"/>
    <property type="evidence" value="ECO:0007669"/>
    <property type="project" value="UniProtKB-KW"/>
</dbReference>
<dbReference type="NCBIfam" id="TIGR00231">
    <property type="entry name" value="small_GTP"/>
    <property type="match status" value="1"/>
</dbReference>
<dbReference type="SUPFAM" id="SSF50465">
    <property type="entry name" value="EF-Tu/eEF-1alpha/eIF2-gamma C-terminal domain"/>
    <property type="match status" value="1"/>
</dbReference>
<dbReference type="NCBIfam" id="TIGR00475">
    <property type="entry name" value="selB"/>
    <property type="match status" value="1"/>
</dbReference>
<dbReference type="InterPro" id="IPR031157">
    <property type="entry name" value="G_TR_CS"/>
</dbReference>
<dbReference type="RefSeq" id="WP_012631858.1">
    <property type="nucleotide sequence ID" value="NC_011891.1"/>
</dbReference>
<evidence type="ECO:0000256" key="6">
    <source>
        <dbReference type="ARBA" id="ARBA00023134"/>
    </source>
</evidence>
<evidence type="ECO:0000313" key="11">
    <source>
        <dbReference type="Proteomes" id="UP000007089"/>
    </source>
</evidence>
<dbReference type="EMBL" id="CP001359">
    <property type="protein sequence ID" value="ACL63805.1"/>
    <property type="molecule type" value="Genomic_DNA"/>
</dbReference>
<dbReference type="CDD" id="cd15491">
    <property type="entry name" value="selB_III"/>
    <property type="match status" value="1"/>
</dbReference>
<dbReference type="InterPro" id="IPR015191">
    <property type="entry name" value="SelB_WHD4"/>
</dbReference>
<dbReference type="Gene3D" id="2.40.30.10">
    <property type="entry name" value="Translation factors"/>
    <property type="match status" value="2"/>
</dbReference>
<dbReference type="HOGENOM" id="CLU_023030_3_0_7"/>
<dbReference type="GO" id="GO:0003924">
    <property type="term" value="F:GTPase activity"/>
    <property type="evidence" value="ECO:0007669"/>
    <property type="project" value="InterPro"/>
</dbReference>
<dbReference type="InterPro" id="IPR005225">
    <property type="entry name" value="Small_GTP-bd"/>
</dbReference>
<feature type="domain" description="Tr-type G" evidence="9">
    <location>
        <begin position="1"/>
        <end position="176"/>
    </location>
</feature>
<dbReference type="PANTHER" id="PTHR43721:SF22">
    <property type="entry name" value="ELONGATION FACTOR TU, MITOCHONDRIAL"/>
    <property type="match status" value="1"/>
</dbReference>
<dbReference type="SUPFAM" id="SSF50447">
    <property type="entry name" value="Translation proteins"/>
    <property type="match status" value="1"/>
</dbReference>
<accession>B8JAZ4</accession>
<dbReference type="PROSITE" id="PS51722">
    <property type="entry name" value="G_TR_2"/>
    <property type="match status" value="1"/>
</dbReference>
<dbReference type="InterPro" id="IPR004161">
    <property type="entry name" value="EFTu-like_2"/>
</dbReference>
<dbReference type="InterPro" id="IPR050055">
    <property type="entry name" value="EF-Tu_GTPase"/>
</dbReference>
<dbReference type="Pfam" id="PF03144">
    <property type="entry name" value="GTP_EFTU_D2"/>
    <property type="match status" value="1"/>
</dbReference>
<dbReference type="InterPro" id="IPR004535">
    <property type="entry name" value="Transl_elong_SelB"/>
</dbReference>
<dbReference type="PANTHER" id="PTHR43721">
    <property type="entry name" value="ELONGATION FACTOR TU-RELATED"/>
    <property type="match status" value="1"/>
</dbReference>
<dbReference type="InterPro" id="IPR009000">
    <property type="entry name" value="Transl_B-barrel_sf"/>
</dbReference>
<evidence type="ECO:0000256" key="7">
    <source>
        <dbReference type="ARBA" id="ARBA00025526"/>
    </source>
</evidence>
<dbReference type="Pfam" id="PF09106">
    <property type="entry name" value="WHD_2nd_SelB"/>
    <property type="match status" value="1"/>
</dbReference>
<dbReference type="SUPFAM" id="SSF52540">
    <property type="entry name" value="P-loop containing nucleoside triphosphate hydrolases"/>
    <property type="match status" value="1"/>
</dbReference>
<dbReference type="GO" id="GO:0003746">
    <property type="term" value="F:translation elongation factor activity"/>
    <property type="evidence" value="ECO:0007669"/>
    <property type="project" value="UniProtKB-KW"/>
</dbReference>
<evidence type="ECO:0000256" key="4">
    <source>
        <dbReference type="ARBA" id="ARBA00022741"/>
    </source>
</evidence>
<dbReference type="PROSITE" id="PS00301">
    <property type="entry name" value="G_TR_1"/>
    <property type="match status" value="1"/>
</dbReference>
<dbReference type="GO" id="GO:0001514">
    <property type="term" value="P:selenocysteine incorporation"/>
    <property type="evidence" value="ECO:0007669"/>
    <property type="project" value="InterPro"/>
</dbReference>
<dbReference type="GO" id="GO:0005737">
    <property type="term" value="C:cytoplasm"/>
    <property type="evidence" value="ECO:0007669"/>
    <property type="project" value="UniProtKB-SubCell"/>
</dbReference>
<keyword evidence="4" id="KW-0547">Nucleotide-binding</keyword>
<dbReference type="SUPFAM" id="SSF46785">
    <property type="entry name" value="Winged helix' DNA-binding domain"/>
    <property type="match status" value="3"/>
</dbReference>
<evidence type="ECO:0000259" key="9">
    <source>
        <dbReference type="PROSITE" id="PS51722"/>
    </source>
</evidence>
<dbReference type="AlphaFoldDB" id="B8JAZ4"/>
<evidence type="ECO:0000256" key="3">
    <source>
        <dbReference type="ARBA" id="ARBA00022490"/>
    </source>
</evidence>
<dbReference type="CDD" id="cd04171">
    <property type="entry name" value="SelB"/>
    <property type="match status" value="1"/>
</dbReference>
<dbReference type="Pfam" id="PF09107">
    <property type="entry name" value="WHD_3rd_SelB"/>
    <property type="match status" value="1"/>
</dbReference>
<dbReference type="Gene3D" id="1.10.10.2770">
    <property type="match status" value="1"/>
</dbReference>
<evidence type="ECO:0000256" key="2">
    <source>
        <dbReference type="ARBA" id="ARBA00015953"/>
    </source>
</evidence>
<dbReference type="InterPro" id="IPR000795">
    <property type="entry name" value="T_Tr_GTP-bd_dom"/>
</dbReference>
<dbReference type="InterPro" id="IPR036390">
    <property type="entry name" value="WH_DNA-bd_sf"/>
</dbReference>
<proteinExistence type="predicted"/>
<sequence length="649" mass="67818">MKRVVIGTAGHIDHGKTSLVRALTGIDTDRLRDEKRRGITIELGFAHLALPDGSVAGVVDVPGHERFVRSMAAGAGGIDLVVLVIAADEGVMPQTREHLDICRLLGVPRGLVAVTKADLLPELGADWLPLLEQDVREVTRGTFLEGAPIVPVSSATGEGLDALRAALAALAAEVPERPTDGPLFLPIDRAFSMKGFGTVVTGTLLSGQIAEGDAAALLPASPGGDGLRVRSVQVHGKPTPRALAGQRTAVNLPGIEPAAIRRGQVLVHPGVVPPSSIVDAELTLLAAAPKPLRHRAKLLLHVGTAQVPAVISLLDRAELAPGATAHAQLRLAEPAAALPGQRFILRGFAVLEGRGKTVGGGRVLAVAAPKRRRGRPDSLAQLTVLAGADPEARLATVLAMAGPAGLDLPALVGRTALSPKAAQATLDRLGARGGAVLFDRERRAYVAGTVAQELTRRMAAAVAAFHRDHPLAAGMGREALRGKLPPVTDPRLFQRLLAHAAERGELVVEGDAVREKGHAAASGESAGGALKEKVAAALAKGGLTPPWLAELPGAVGASAPDVQAVLKLLAAEGRALRVSSELYFDAAAVKTLETKLVAWLRERRQITTQEFKDLVGATRKHVIPLAEFFDREKVTLRVGEKRVLRGEGR</sequence>
<dbReference type="KEGG" id="acp:A2cp1_0448"/>
<dbReference type="InterPro" id="IPR057335">
    <property type="entry name" value="Beta-barrel_SelB"/>
</dbReference>
<dbReference type="InterPro" id="IPR015190">
    <property type="entry name" value="Elong_fac_SelB-wing-hlx_typ-2"/>
</dbReference>
<gene>
    <name evidence="10" type="ordered locus">A2cp1_0448</name>
</gene>
<dbReference type="Gene3D" id="3.40.50.300">
    <property type="entry name" value="P-loop containing nucleotide triphosphate hydrolases"/>
    <property type="match status" value="1"/>
</dbReference>
<keyword evidence="5" id="KW-0648">Protein biosynthesis</keyword>
<comment type="subcellular location">
    <subcellularLocation>
        <location evidence="1">Cytoplasm</location>
    </subcellularLocation>
</comment>
<reference evidence="10" key="1">
    <citation type="submission" date="2009-01" db="EMBL/GenBank/DDBJ databases">
        <title>Complete sequence of Anaeromyxobacter dehalogenans 2CP-1.</title>
        <authorList>
            <consortium name="US DOE Joint Genome Institute"/>
            <person name="Lucas S."/>
            <person name="Copeland A."/>
            <person name="Lapidus A."/>
            <person name="Glavina del Rio T."/>
            <person name="Dalin E."/>
            <person name="Tice H."/>
            <person name="Bruce D."/>
            <person name="Goodwin L."/>
            <person name="Pitluck S."/>
            <person name="Saunders E."/>
            <person name="Brettin T."/>
            <person name="Detter J.C."/>
            <person name="Han C."/>
            <person name="Larimer F."/>
            <person name="Land M."/>
            <person name="Hauser L."/>
            <person name="Kyrpides N."/>
            <person name="Ovchinnikova G."/>
            <person name="Beliaev A.S."/>
            <person name="Richardson P."/>
        </authorList>
    </citation>
    <scope>NUCLEOTIDE SEQUENCE</scope>
    <source>
        <strain evidence="10">2CP-1</strain>
    </source>
</reference>
<name>B8JAZ4_ANAD2</name>
<dbReference type="Gene3D" id="1.10.10.10">
    <property type="entry name" value="Winged helix-like DNA-binding domain superfamily/Winged helix DNA-binding domain"/>
    <property type="match status" value="1"/>
</dbReference>
<dbReference type="InterPro" id="IPR027417">
    <property type="entry name" value="P-loop_NTPase"/>
</dbReference>
<keyword evidence="3" id="KW-0963">Cytoplasm</keyword>
<organism evidence="10 11">
    <name type="scientific">Anaeromyxobacter dehalogenans (strain ATCC BAA-258 / DSM 21875 / 2CP-1)</name>
    <dbReference type="NCBI Taxonomy" id="455488"/>
    <lineage>
        <taxon>Bacteria</taxon>
        <taxon>Pseudomonadati</taxon>
        <taxon>Myxococcota</taxon>
        <taxon>Myxococcia</taxon>
        <taxon>Myxococcales</taxon>
        <taxon>Cystobacterineae</taxon>
        <taxon>Anaeromyxobacteraceae</taxon>
        <taxon>Anaeromyxobacter</taxon>
    </lineage>
</organism>
<evidence type="ECO:0000313" key="10">
    <source>
        <dbReference type="EMBL" id="ACL63805.1"/>
    </source>
</evidence>
<dbReference type="Proteomes" id="UP000007089">
    <property type="component" value="Chromosome"/>
</dbReference>
<dbReference type="Pfam" id="PF25461">
    <property type="entry name" value="Beta-barrel_SelB"/>
    <property type="match status" value="1"/>
</dbReference>
<dbReference type="InterPro" id="IPR009001">
    <property type="entry name" value="Transl_elong_EF1A/Init_IF2_C"/>
</dbReference>
<evidence type="ECO:0000256" key="1">
    <source>
        <dbReference type="ARBA" id="ARBA00004496"/>
    </source>
</evidence>
<evidence type="ECO:0000256" key="5">
    <source>
        <dbReference type="ARBA" id="ARBA00022917"/>
    </source>
</evidence>
<protein>
    <recommendedName>
        <fullName evidence="2">Selenocysteine-specific elongation factor</fullName>
    </recommendedName>
    <alternativeName>
        <fullName evidence="8">SelB translation factor</fullName>
    </alternativeName>
</protein>
<keyword evidence="11" id="KW-1185">Reference proteome</keyword>
<dbReference type="GO" id="GO:0003723">
    <property type="term" value="F:RNA binding"/>
    <property type="evidence" value="ECO:0007669"/>
    <property type="project" value="InterPro"/>
</dbReference>
<keyword evidence="6" id="KW-0342">GTP-binding</keyword>